<feature type="compositionally biased region" description="Basic residues" evidence="2">
    <location>
        <begin position="271"/>
        <end position="280"/>
    </location>
</feature>
<evidence type="ECO:0000259" key="3">
    <source>
        <dbReference type="PROSITE" id="PS50102"/>
    </source>
</evidence>
<feature type="compositionally biased region" description="Pro residues" evidence="2">
    <location>
        <begin position="184"/>
        <end position="203"/>
    </location>
</feature>
<gene>
    <name evidence="4" type="ORF">Cvel_3439</name>
</gene>
<feature type="compositionally biased region" description="Polar residues" evidence="2">
    <location>
        <begin position="308"/>
        <end position="319"/>
    </location>
</feature>
<feature type="compositionally biased region" description="Polar residues" evidence="2">
    <location>
        <begin position="398"/>
        <end position="422"/>
    </location>
</feature>
<dbReference type="InterPro" id="IPR000504">
    <property type="entry name" value="RRM_dom"/>
</dbReference>
<feature type="compositionally biased region" description="Polar residues" evidence="2">
    <location>
        <begin position="85"/>
        <end position="100"/>
    </location>
</feature>
<evidence type="ECO:0000313" key="4">
    <source>
        <dbReference type="EMBL" id="CEM14108.1"/>
    </source>
</evidence>
<feature type="compositionally biased region" description="Low complexity" evidence="2">
    <location>
        <begin position="560"/>
        <end position="597"/>
    </location>
</feature>
<feature type="compositionally biased region" description="Polar residues" evidence="2">
    <location>
        <begin position="454"/>
        <end position="463"/>
    </location>
</feature>
<feature type="region of interest" description="Disordered" evidence="2">
    <location>
        <begin position="82"/>
        <end position="721"/>
    </location>
</feature>
<dbReference type="Gene3D" id="3.30.70.330">
    <property type="match status" value="1"/>
</dbReference>
<dbReference type="EMBL" id="CDMZ01000429">
    <property type="protein sequence ID" value="CEM14108.1"/>
    <property type="molecule type" value="Genomic_DNA"/>
</dbReference>
<feature type="compositionally biased region" description="Polar residues" evidence="2">
    <location>
        <begin position="486"/>
        <end position="501"/>
    </location>
</feature>
<proteinExistence type="predicted"/>
<keyword evidence="1" id="KW-0694">RNA-binding</keyword>
<feature type="compositionally biased region" description="Polar residues" evidence="2">
    <location>
        <begin position="341"/>
        <end position="362"/>
    </location>
</feature>
<reference evidence="4" key="1">
    <citation type="submission" date="2014-11" db="EMBL/GenBank/DDBJ databases">
        <authorList>
            <person name="Otto D Thomas"/>
            <person name="Naeem Raeece"/>
        </authorList>
    </citation>
    <scope>NUCLEOTIDE SEQUENCE</scope>
</reference>
<organism evidence="4">
    <name type="scientific">Chromera velia CCMP2878</name>
    <dbReference type="NCBI Taxonomy" id="1169474"/>
    <lineage>
        <taxon>Eukaryota</taxon>
        <taxon>Sar</taxon>
        <taxon>Alveolata</taxon>
        <taxon>Colpodellida</taxon>
        <taxon>Chromeraceae</taxon>
        <taxon>Chromera</taxon>
    </lineage>
</organism>
<feature type="compositionally biased region" description="Basic and acidic residues" evidence="2">
    <location>
        <begin position="432"/>
        <end position="450"/>
    </location>
</feature>
<dbReference type="InterPro" id="IPR012677">
    <property type="entry name" value="Nucleotide-bd_a/b_plait_sf"/>
</dbReference>
<accession>A0A0G4FK00</accession>
<feature type="compositionally biased region" description="Low complexity" evidence="2">
    <location>
        <begin position="284"/>
        <end position="299"/>
    </location>
</feature>
<dbReference type="InterPro" id="IPR035979">
    <property type="entry name" value="RBD_domain_sf"/>
</dbReference>
<name>A0A0G4FK00_9ALVE</name>
<feature type="compositionally biased region" description="Polar residues" evidence="2">
    <location>
        <begin position="204"/>
        <end position="225"/>
    </location>
</feature>
<evidence type="ECO:0000256" key="1">
    <source>
        <dbReference type="PROSITE-ProRule" id="PRU00176"/>
    </source>
</evidence>
<dbReference type="PROSITE" id="PS50102">
    <property type="entry name" value="RRM"/>
    <property type="match status" value="1"/>
</dbReference>
<feature type="compositionally biased region" description="Gly residues" evidence="2">
    <location>
        <begin position="107"/>
        <end position="116"/>
    </location>
</feature>
<sequence>MPSGASAEEMKTCFERYGQVDKISYSSRDTMWVTFKMYTSALRAMEDLNKKPVPLDGFPTLGGHQFKLSLNDISRRELLDKGLPTSATELNRRTSGTAPQSQPPERGTGGRPGGGHPNQRPSPLAPVPVPKHRTSIQQPGKAASSVRRQGGAPMGAGAKSTAVTRTPPNVSRSPQVPPSRKTATPPPPPKSTAPPPPSQPPPNNSARVGTTASKSAPASRQQPKTQEAPKAVPSSKQQPKSQEASQVAPSPLQQPKKQEASEGDLQTGRRVTLRLQKKPKEKVTAAAEEGVTTEASTSAVSPKASPADRSSNPNSSVAATLTHRGGVSSGIRSKAPPPCTQKKTLPESAQTTQCLQGNQTEPKQPKPVLKPRPVVSVSPETQKSPPMGRGPHSFNPILVQTSQILTSSSTRHPSKAANSTSGGVNGAAASSDRLDGREGAALHTRGRGECIDSPQGSLVSSQKEGGKGPRQETASSQEEAKRQRQSNESQSNTTKTVPSNGKHSRDHLQRGPQAPEPPPKRLRTTLSPVSEPDPQHKPPSLPEFESRTLVPPPVAPPGPVVLSVKPSASSAPLPSSQSASVPERSTSSATAAASRSADLAGAPGTHRRDGSGVPPPPPPEPPLRPRHQKRQGQLVGGESAQRGKARNPRVGPPPYDAVSGVASLLPQSDAPAAAGASLGPAAMNSRKLSSSQLKTSSRPEGTSGKQVQLPASSSESIISSSSTVLPGGLQLHFMRRPASFAPIDLLFNGTLPLRQN</sequence>
<feature type="compositionally biased region" description="Pro residues" evidence="2">
    <location>
        <begin position="550"/>
        <end position="559"/>
    </location>
</feature>
<feature type="compositionally biased region" description="Low complexity" evidence="2">
    <location>
        <begin position="712"/>
        <end position="721"/>
    </location>
</feature>
<protein>
    <recommendedName>
        <fullName evidence="3">RRM domain-containing protein</fullName>
    </recommendedName>
</protein>
<feature type="compositionally biased region" description="Polar residues" evidence="2">
    <location>
        <begin position="161"/>
        <end position="174"/>
    </location>
</feature>
<dbReference type="SUPFAM" id="SSF54928">
    <property type="entry name" value="RNA-binding domain, RBD"/>
    <property type="match status" value="1"/>
</dbReference>
<dbReference type="CDD" id="cd00590">
    <property type="entry name" value="RRM_SF"/>
    <property type="match status" value="1"/>
</dbReference>
<feature type="compositionally biased region" description="Polar residues" evidence="2">
    <location>
        <begin position="234"/>
        <end position="255"/>
    </location>
</feature>
<feature type="compositionally biased region" description="Low complexity" evidence="2">
    <location>
        <begin position="670"/>
        <end position="682"/>
    </location>
</feature>
<evidence type="ECO:0000256" key="2">
    <source>
        <dbReference type="SAM" id="MobiDB-lite"/>
    </source>
</evidence>
<feature type="compositionally biased region" description="Polar residues" evidence="2">
    <location>
        <begin position="686"/>
        <end position="711"/>
    </location>
</feature>
<dbReference type="VEuPathDB" id="CryptoDB:Cvel_3439"/>
<dbReference type="AlphaFoldDB" id="A0A0G4FK00"/>
<feature type="domain" description="RRM" evidence="3">
    <location>
        <begin position="1"/>
        <end position="73"/>
    </location>
</feature>
<feature type="compositionally biased region" description="Pro residues" evidence="2">
    <location>
        <begin position="613"/>
        <end position="622"/>
    </location>
</feature>
<dbReference type="GO" id="GO:0003723">
    <property type="term" value="F:RNA binding"/>
    <property type="evidence" value="ECO:0007669"/>
    <property type="project" value="UniProtKB-UniRule"/>
</dbReference>